<reference evidence="3 4" key="1">
    <citation type="submission" date="2019-03" db="EMBL/GenBank/DDBJ databases">
        <title>Genomic Encyclopedia of Type Strains, Phase IV (KMG-IV): sequencing the most valuable type-strain genomes for metagenomic binning, comparative biology and taxonomic classification.</title>
        <authorList>
            <person name="Goeker M."/>
        </authorList>
    </citation>
    <scope>NUCLEOTIDE SEQUENCE [LARGE SCALE GENOMIC DNA]</scope>
    <source>
        <strain evidence="3 4">DSM 46770</strain>
    </source>
</reference>
<keyword evidence="4" id="KW-1185">Reference proteome</keyword>
<sequence length="196" mass="20265">MNGLPTQTDQDDEPGSASPIRQMSLWPPPRSTRHSNRRARGMLVVAAAVLGGLVVVGGGVAWALFPEGEADADEAGAGGEGGIPAAYAGNWSGEMSQHDEAGEPVVDWGASLKLDEGTGRGSADWFTLGCRGSVTLVEDTGDSLVFEYAETYDPENHCIDETILTLSPGAGGGTLEAEWVATSRSGTVMTSVGTLK</sequence>
<dbReference type="AlphaFoldDB" id="A0A4R6V3G9"/>
<accession>A0A4R6V3G9</accession>
<keyword evidence="2" id="KW-0472">Membrane</keyword>
<proteinExistence type="predicted"/>
<keyword evidence="2" id="KW-1133">Transmembrane helix</keyword>
<name>A0A4R6V3G9_9ACTN</name>
<protein>
    <submittedName>
        <fullName evidence="3">Uncharacterized protein</fullName>
    </submittedName>
</protein>
<evidence type="ECO:0000256" key="2">
    <source>
        <dbReference type="SAM" id="Phobius"/>
    </source>
</evidence>
<comment type="caution">
    <text evidence="3">The sequence shown here is derived from an EMBL/GenBank/DDBJ whole genome shotgun (WGS) entry which is preliminary data.</text>
</comment>
<dbReference type="Proteomes" id="UP000295281">
    <property type="component" value="Unassembled WGS sequence"/>
</dbReference>
<dbReference type="RefSeq" id="WP_133739386.1">
    <property type="nucleotide sequence ID" value="NZ_SNYN01000001.1"/>
</dbReference>
<evidence type="ECO:0000313" key="3">
    <source>
        <dbReference type="EMBL" id="TDQ54754.1"/>
    </source>
</evidence>
<feature type="region of interest" description="Disordered" evidence="1">
    <location>
        <begin position="1"/>
        <end position="35"/>
    </location>
</feature>
<evidence type="ECO:0000313" key="4">
    <source>
        <dbReference type="Proteomes" id="UP000295281"/>
    </source>
</evidence>
<feature type="transmembrane region" description="Helical" evidence="2">
    <location>
        <begin position="43"/>
        <end position="65"/>
    </location>
</feature>
<dbReference type="EMBL" id="SNYN01000001">
    <property type="protein sequence ID" value="TDQ54754.1"/>
    <property type="molecule type" value="Genomic_DNA"/>
</dbReference>
<organism evidence="3 4">
    <name type="scientific">Actinorugispora endophytica</name>
    <dbReference type="NCBI Taxonomy" id="1605990"/>
    <lineage>
        <taxon>Bacteria</taxon>
        <taxon>Bacillati</taxon>
        <taxon>Actinomycetota</taxon>
        <taxon>Actinomycetes</taxon>
        <taxon>Streptosporangiales</taxon>
        <taxon>Nocardiopsidaceae</taxon>
        <taxon>Actinorugispora</taxon>
    </lineage>
</organism>
<keyword evidence="2" id="KW-0812">Transmembrane</keyword>
<gene>
    <name evidence="3" type="ORF">EV190_10170</name>
</gene>
<dbReference type="OrthoDB" id="3427496at2"/>
<evidence type="ECO:0000256" key="1">
    <source>
        <dbReference type="SAM" id="MobiDB-lite"/>
    </source>
</evidence>